<name>A0AAP0GFI2_9ASPA</name>
<protein>
    <submittedName>
        <fullName evidence="1">Uncharacterized protein</fullName>
    </submittedName>
</protein>
<organism evidence="1 2">
    <name type="scientific">Platanthera zijinensis</name>
    <dbReference type="NCBI Taxonomy" id="2320716"/>
    <lineage>
        <taxon>Eukaryota</taxon>
        <taxon>Viridiplantae</taxon>
        <taxon>Streptophyta</taxon>
        <taxon>Embryophyta</taxon>
        <taxon>Tracheophyta</taxon>
        <taxon>Spermatophyta</taxon>
        <taxon>Magnoliopsida</taxon>
        <taxon>Liliopsida</taxon>
        <taxon>Asparagales</taxon>
        <taxon>Orchidaceae</taxon>
        <taxon>Orchidoideae</taxon>
        <taxon>Orchideae</taxon>
        <taxon>Orchidinae</taxon>
        <taxon>Platanthera</taxon>
    </lineage>
</organism>
<sequence>MLALLRINGQLVEGEKQLTVDELIPELLAEETISPNRIPSPSTGSSTASPYYYISIPSILICLSSPLVRSPSRSRNNLPDGTKLFVASTPLLAIRLLLHFAGVLRFLNEAIQCGLRVYLAELIASGAAAPKHKFEQKLGLEFSPVPPHRSVIPLHTRFPRDSLPVLLPCPRSLLAIAPPLPPAPCSPLARPLPVRRSPARCSAPVPLPPRLAPLAARLAPLAR</sequence>
<keyword evidence="2" id="KW-1185">Reference proteome</keyword>
<accession>A0AAP0GFI2</accession>
<dbReference type="EMBL" id="JBBWWQ010000001">
    <property type="protein sequence ID" value="KAK8957198.1"/>
    <property type="molecule type" value="Genomic_DNA"/>
</dbReference>
<dbReference type="AlphaFoldDB" id="A0AAP0GFI2"/>
<comment type="caution">
    <text evidence="1">The sequence shown here is derived from an EMBL/GenBank/DDBJ whole genome shotgun (WGS) entry which is preliminary data.</text>
</comment>
<reference evidence="1 2" key="1">
    <citation type="journal article" date="2022" name="Nat. Plants">
        <title>Genomes of leafy and leafless Platanthera orchids illuminate the evolution of mycoheterotrophy.</title>
        <authorList>
            <person name="Li M.H."/>
            <person name="Liu K.W."/>
            <person name="Li Z."/>
            <person name="Lu H.C."/>
            <person name="Ye Q.L."/>
            <person name="Zhang D."/>
            <person name="Wang J.Y."/>
            <person name="Li Y.F."/>
            <person name="Zhong Z.M."/>
            <person name="Liu X."/>
            <person name="Yu X."/>
            <person name="Liu D.K."/>
            <person name="Tu X.D."/>
            <person name="Liu B."/>
            <person name="Hao Y."/>
            <person name="Liao X.Y."/>
            <person name="Jiang Y.T."/>
            <person name="Sun W.H."/>
            <person name="Chen J."/>
            <person name="Chen Y.Q."/>
            <person name="Ai Y."/>
            <person name="Zhai J.W."/>
            <person name="Wu S.S."/>
            <person name="Zhou Z."/>
            <person name="Hsiao Y.Y."/>
            <person name="Wu W.L."/>
            <person name="Chen Y.Y."/>
            <person name="Lin Y.F."/>
            <person name="Hsu J.L."/>
            <person name="Li C.Y."/>
            <person name="Wang Z.W."/>
            <person name="Zhao X."/>
            <person name="Zhong W.Y."/>
            <person name="Ma X.K."/>
            <person name="Ma L."/>
            <person name="Huang J."/>
            <person name="Chen G.Z."/>
            <person name="Huang M.Z."/>
            <person name="Huang L."/>
            <person name="Peng D.H."/>
            <person name="Luo Y.B."/>
            <person name="Zou S.Q."/>
            <person name="Chen S.P."/>
            <person name="Lan S."/>
            <person name="Tsai W.C."/>
            <person name="Van de Peer Y."/>
            <person name="Liu Z.J."/>
        </authorList>
    </citation>
    <scope>NUCLEOTIDE SEQUENCE [LARGE SCALE GENOMIC DNA]</scope>
    <source>
        <strain evidence="1">Lor287</strain>
    </source>
</reference>
<evidence type="ECO:0000313" key="1">
    <source>
        <dbReference type="EMBL" id="KAK8957198.1"/>
    </source>
</evidence>
<evidence type="ECO:0000313" key="2">
    <source>
        <dbReference type="Proteomes" id="UP001418222"/>
    </source>
</evidence>
<proteinExistence type="predicted"/>
<dbReference type="Proteomes" id="UP001418222">
    <property type="component" value="Unassembled WGS sequence"/>
</dbReference>
<gene>
    <name evidence="1" type="ORF">KSP39_PZI001189</name>
</gene>